<keyword evidence="2" id="KW-0408">Iron</keyword>
<keyword evidence="3" id="KW-1133">Transmembrane helix</keyword>
<dbReference type="InterPro" id="IPR050121">
    <property type="entry name" value="Cytochrome_P450_monoxygenase"/>
</dbReference>
<dbReference type="InterPro" id="IPR001128">
    <property type="entry name" value="Cyt_P450"/>
</dbReference>
<evidence type="ECO:0000256" key="2">
    <source>
        <dbReference type="PIRSR" id="PIRSR602401-1"/>
    </source>
</evidence>
<comment type="cofactor">
    <cofactor evidence="2">
        <name>heme</name>
        <dbReference type="ChEBI" id="CHEBI:30413"/>
    </cofactor>
</comment>
<gene>
    <name evidence="4" type="ORF">K432DRAFT_416054</name>
</gene>
<proteinExistence type="inferred from homology"/>
<accession>A0A8E2ECF6</accession>
<dbReference type="GO" id="GO:0020037">
    <property type="term" value="F:heme binding"/>
    <property type="evidence" value="ECO:0007669"/>
    <property type="project" value="InterPro"/>
</dbReference>
<reference evidence="4 5" key="1">
    <citation type="journal article" date="2016" name="Nat. Commun.">
        <title>Ectomycorrhizal ecology is imprinted in the genome of the dominant symbiotic fungus Cenococcum geophilum.</title>
        <authorList>
            <consortium name="DOE Joint Genome Institute"/>
            <person name="Peter M."/>
            <person name="Kohler A."/>
            <person name="Ohm R.A."/>
            <person name="Kuo A."/>
            <person name="Krutzmann J."/>
            <person name="Morin E."/>
            <person name="Arend M."/>
            <person name="Barry K.W."/>
            <person name="Binder M."/>
            <person name="Choi C."/>
            <person name="Clum A."/>
            <person name="Copeland A."/>
            <person name="Grisel N."/>
            <person name="Haridas S."/>
            <person name="Kipfer T."/>
            <person name="LaButti K."/>
            <person name="Lindquist E."/>
            <person name="Lipzen A."/>
            <person name="Maire R."/>
            <person name="Meier B."/>
            <person name="Mihaltcheva S."/>
            <person name="Molinier V."/>
            <person name="Murat C."/>
            <person name="Poggeler S."/>
            <person name="Quandt C.A."/>
            <person name="Sperisen C."/>
            <person name="Tritt A."/>
            <person name="Tisserant E."/>
            <person name="Crous P.W."/>
            <person name="Henrissat B."/>
            <person name="Nehls U."/>
            <person name="Egli S."/>
            <person name="Spatafora J.W."/>
            <person name="Grigoriev I.V."/>
            <person name="Martin F.M."/>
        </authorList>
    </citation>
    <scope>NUCLEOTIDE SEQUENCE [LARGE SCALE GENOMIC DNA]</scope>
    <source>
        <strain evidence="4 5">CBS 459.81</strain>
    </source>
</reference>
<dbReference type="SUPFAM" id="SSF48264">
    <property type="entry name" value="Cytochrome P450"/>
    <property type="match status" value="1"/>
</dbReference>
<evidence type="ECO:0000256" key="1">
    <source>
        <dbReference type="ARBA" id="ARBA00010617"/>
    </source>
</evidence>
<protein>
    <submittedName>
        <fullName evidence="4">Cytochrome P450</fullName>
    </submittedName>
</protein>
<dbReference type="Pfam" id="PF00067">
    <property type="entry name" value="p450"/>
    <property type="match status" value="1"/>
</dbReference>
<evidence type="ECO:0000313" key="4">
    <source>
        <dbReference type="EMBL" id="OCK81417.1"/>
    </source>
</evidence>
<dbReference type="AlphaFoldDB" id="A0A8E2ECF6"/>
<dbReference type="InterPro" id="IPR002401">
    <property type="entry name" value="Cyt_P450_E_grp-I"/>
</dbReference>
<organism evidence="4 5">
    <name type="scientific">Lepidopterella palustris CBS 459.81</name>
    <dbReference type="NCBI Taxonomy" id="1314670"/>
    <lineage>
        <taxon>Eukaryota</taxon>
        <taxon>Fungi</taxon>
        <taxon>Dikarya</taxon>
        <taxon>Ascomycota</taxon>
        <taxon>Pezizomycotina</taxon>
        <taxon>Dothideomycetes</taxon>
        <taxon>Pleosporomycetidae</taxon>
        <taxon>Mytilinidiales</taxon>
        <taxon>Argynnaceae</taxon>
        <taxon>Lepidopterella</taxon>
    </lineage>
</organism>
<dbReference type="CDD" id="cd11069">
    <property type="entry name" value="CYP_FUM15-like"/>
    <property type="match status" value="1"/>
</dbReference>
<keyword evidence="2" id="KW-0479">Metal-binding</keyword>
<comment type="similarity">
    <text evidence="1">Belongs to the cytochrome P450 family.</text>
</comment>
<sequence>MSSLKLLLFNTIVATLLIRGYAATLLVQNFTYWTAFAVFSTQIIVWLVWSCVIYPKLFSPLRNLPQPSGSSFFMGQFWRLMKKGGMELQCSWVNEVPNDGVIMYPCFLNWQRILVVKPQALAEVMLSRAYDYVKPPHIKTGVGAIFGSGLVFIEGEYHKMQRKHLMPSFAFRRIKDLYPTFWGKSMELVDELKVYIGNENDTTKMSPVILVERWASRATLDIIGAAGLRQEFRAIQDPGNKLSKVYNKVCSPSKWALLAGMLGYSKPTRIIGSILVKFTDDFVAASHIVKGHCYSLIEAERRNISNHEKPHLDILSVALQSGSISDDELVNHLMTFLLAGHETVSAALSWVIYFLCRYPKVQARLRDELAVAIPLKVHDPCYIPTAAEIDGIAYLNAVCSEVLRLRPVVPQTFRQANVDTSIVGHYIPKGTIVLLCPWAVHRSKELWGEDAAEFRPDRWMAPGHANTGGAESATAFLTFLKGPRGCIGEAFARAELACLVAAWVSAFETEFADKDYVEEVAHGISSKPAKLEVRLKVIGA</sequence>
<feature type="binding site" description="axial binding residue" evidence="2">
    <location>
        <position position="486"/>
    </location>
    <ligand>
        <name>heme</name>
        <dbReference type="ChEBI" id="CHEBI:30413"/>
    </ligand>
    <ligandPart>
        <name>Fe</name>
        <dbReference type="ChEBI" id="CHEBI:18248"/>
    </ligandPart>
</feature>
<feature type="transmembrane region" description="Helical" evidence="3">
    <location>
        <begin position="32"/>
        <end position="54"/>
    </location>
</feature>
<name>A0A8E2ECF6_9PEZI</name>
<dbReference type="GO" id="GO:0004497">
    <property type="term" value="F:monooxygenase activity"/>
    <property type="evidence" value="ECO:0007669"/>
    <property type="project" value="InterPro"/>
</dbReference>
<evidence type="ECO:0000313" key="5">
    <source>
        <dbReference type="Proteomes" id="UP000250266"/>
    </source>
</evidence>
<dbReference type="GO" id="GO:0016705">
    <property type="term" value="F:oxidoreductase activity, acting on paired donors, with incorporation or reduction of molecular oxygen"/>
    <property type="evidence" value="ECO:0007669"/>
    <property type="project" value="InterPro"/>
</dbReference>
<evidence type="ECO:0000256" key="3">
    <source>
        <dbReference type="SAM" id="Phobius"/>
    </source>
</evidence>
<dbReference type="PANTHER" id="PTHR24305">
    <property type="entry name" value="CYTOCHROME P450"/>
    <property type="match status" value="1"/>
</dbReference>
<dbReference type="EMBL" id="KV744921">
    <property type="protein sequence ID" value="OCK81417.1"/>
    <property type="molecule type" value="Genomic_DNA"/>
</dbReference>
<dbReference type="InterPro" id="IPR036396">
    <property type="entry name" value="Cyt_P450_sf"/>
</dbReference>
<dbReference type="PRINTS" id="PR00463">
    <property type="entry name" value="EP450I"/>
</dbReference>
<keyword evidence="3" id="KW-0812">Transmembrane</keyword>
<dbReference type="PANTHER" id="PTHR24305:SF166">
    <property type="entry name" value="CYTOCHROME P450 12A4, MITOCHONDRIAL-RELATED"/>
    <property type="match status" value="1"/>
</dbReference>
<keyword evidence="5" id="KW-1185">Reference proteome</keyword>
<dbReference type="Gene3D" id="1.10.630.10">
    <property type="entry name" value="Cytochrome P450"/>
    <property type="match status" value="1"/>
</dbReference>
<keyword evidence="3" id="KW-0472">Membrane</keyword>
<dbReference type="OrthoDB" id="1470350at2759"/>
<dbReference type="GO" id="GO:0005506">
    <property type="term" value="F:iron ion binding"/>
    <property type="evidence" value="ECO:0007669"/>
    <property type="project" value="InterPro"/>
</dbReference>
<dbReference type="PRINTS" id="PR00385">
    <property type="entry name" value="P450"/>
</dbReference>
<keyword evidence="2" id="KW-0349">Heme</keyword>
<dbReference type="Proteomes" id="UP000250266">
    <property type="component" value="Unassembled WGS sequence"/>
</dbReference>